<dbReference type="OrthoDB" id="414463at2759"/>
<dbReference type="PANTHER" id="PTHR31208">
    <property type="entry name" value="EXPRESSED PROTEIN"/>
    <property type="match status" value="1"/>
</dbReference>
<evidence type="ECO:0000256" key="1">
    <source>
        <dbReference type="SAM" id="MobiDB-lite"/>
    </source>
</evidence>
<name>A0A811N157_9POAL</name>
<proteinExistence type="predicted"/>
<reference evidence="2" key="1">
    <citation type="submission" date="2020-10" db="EMBL/GenBank/DDBJ databases">
        <authorList>
            <person name="Han B."/>
            <person name="Lu T."/>
            <person name="Zhao Q."/>
            <person name="Huang X."/>
            <person name="Zhao Y."/>
        </authorList>
    </citation>
    <scope>NUCLEOTIDE SEQUENCE</scope>
</reference>
<gene>
    <name evidence="2" type="ORF">NCGR_LOCUS9050</name>
</gene>
<evidence type="ECO:0008006" key="4">
    <source>
        <dbReference type="Google" id="ProtNLM"/>
    </source>
</evidence>
<dbReference type="InterPro" id="IPR031100">
    <property type="entry name" value="LOG_fam"/>
</dbReference>
<dbReference type="AlphaFoldDB" id="A0A811N157"/>
<accession>A0A811N157</accession>
<dbReference type="Pfam" id="PF03641">
    <property type="entry name" value="Lysine_decarbox"/>
    <property type="match status" value="1"/>
</dbReference>
<feature type="region of interest" description="Disordered" evidence="1">
    <location>
        <begin position="42"/>
        <end position="83"/>
    </location>
</feature>
<evidence type="ECO:0000313" key="3">
    <source>
        <dbReference type="Proteomes" id="UP000604825"/>
    </source>
</evidence>
<evidence type="ECO:0000313" key="2">
    <source>
        <dbReference type="EMBL" id="CAD6213531.1"/>
    </source>
</evidence>
<protein>
    <recommendedName>
        <fullName evidence="4">Cytokinin riboside 5'-monophosphate phosphoribohydrolase</fullName>
    </recommendedName>
</protein>
<organism evidence="2 3">
    <name type="scientific">Miscanthus lutarioriparius</name>
    <dbReference type="NCBI Taxonomy" id="422564"/>
    <lineage>
        <taxon>Eukaryota</taxon>
        <taxon>Viridiplantae</taxon>
        <taxon>Streptophyta</taxon>
        <taxon>Embryophyta</taxon>
        <taxon>Tracheophyta</taxon>
        <taxon>Spermatophyta</taxon>
        <taxon>Magnoliopsida</taxon>
        <taxon>Liliopsida</taxon>
        <taxon>Poales</taxon>
        <taxon>Poaceae</taxon>
        <taxon>PACMAD clade</taxon>
        <taxon>Panicoideae</taxon>
        <taxon>Andropogonodae</taxon>
        <taxon>Andropogoneae</taxon>
        <taxon>Saccharinae</taxon>
        <taxon>Miscanthus</taxon>
    </lineage>
</organism>
<dbReference type="SUPFAM" id="SSF102405">
    <property type="entry name" value="MCP/YpsA-like"/>
    <property type="match status" value="1"/>
</dbReference>
<dbReference type="Proteomes" id="UP000604825">
    <property type="component" value="Unassembled WGS sequence"/>
</dbReference>
<dbReference type="EMBL" id="CAJGYO010000002">
    <property type="protein sequence ID" value="CAD6213531.1"/>
    <property type="molecule type" value="Genomic_DNA"/>
</dbReference>
<feature type="compositionally biased region" description="Basic and acidic residues" evidence="1">
    <location>
        <begin position="55"/>
        <end position="67"/>
    </location>
</feature>
<dbReference type="Gene3D" id="3.40.50.450">
    <property type="match status" value="1"/>
</dbReference>
<keyword evidence="3" id="KW-1185">Reference proteome</keyword>
<dbReference type="PANTHER" id="PTHR31208:SF11">
    <property type="entry name" value="CYTOKININ RIBOSIDE 5'-MONOPHOSPHATE PHOSPHORIBOHYDROLASE"/>
    <property type="match status" value="1"/>
</dbReference>
<comment type="caution">
    <text evidence="2">The sequence shown here is derived from an EMBL/GenBank/DDBJ whole genome shotgun (WGS) entry which is preliminary data.</text>
</comment>
<sequence length="352" mass="39554">MSDLVYVKFNSRLKHKRNNKAKDPIEKQVVDILEDDDNEFITGDALVADDEQEEPKDPQAKGEKVQEQEVAPAEPEHGKRKRVPCPRIKKRMKKITDINDGKQYVPEIVAASSCDIENDDDHDANVREEMARCFDLVRRLGRGAVYLGSSRVPPTHPHFLQTTELAREIARLLDCTTWTGAGPGLMDAAIKGALEADKPVGGLKIAKEAGEWTSSGFHPYLPPETYLTCRFFSARKHGLVDAAVRSSPTDRTAVVALPGGVGTLDELFEIMALIQLERIGSALPVPFLLLNYDSYYSKLLDFLNDCQEWGTVALGKWRHFGRFVMGIMKLWSTLQSSTMFLLPKEVTKYRHR</sequence>